<dbReference type="Proteomes" id="UP000306319">
    <property type="component" value="Unassembled WGS sequence"/>
</dbReference>
<evidence type="ECO:0000313" key="1">
    <source>
        <dbReference type="EMBL" id="TGY76144.1"/>
    </source>
</evidence>
<reference evidence="1" key="1">
    <citation type="submission" date="2019-04" db="EMBL/GenBank/DDBJ databases">
        <title>Microbes associate with the intestines of laboratory mice.</title>
        <authorList>
            <person name="Navarre W."/>
            <person name="Wong E."/>
            <person name="Huang K."/>
            <person name="Tropini C."/>
            <person name="Ng K."/>
            <person name="Yu B."/>
        </authorList>
    </citation>
    <scope>NUCLEOTIDE SEQUENCE</scope>
    <source>
        <strain evidence="1">NM04_E33</strain>
    </source>
</reference>
<organism evidence="1 2">
    <name type="scientific">Lepagella muris</name>
    <dbReference type="NCBI Taxonomy" id="3032870"/>
    <lineage>
        <taxon>Bacteria</taxon>
        <taxon>Pseudomonadati</taxon>
        <taxon>Bacteroidota</taxon>
        <taxon>Bacteroidia</taxon>
        <taxon>Bacteroidales</taxon>
        <taxon>Muribaculaceae</taxon>
        <taxon>Lepagella</taxon>
    </lineage>
</organism>
<sequence>MKRTIIIACAGAMAVSGSVHASESDTLKLHEVTVYGTPKAPVELTPLSVSIIDANQIEKSTESNILPVLANHVPGFFVTERGILGFGVSGGAAGGVSIRGVGGGNKVLFMIDGQPQWASIFGHALPDTYTSGDVAKVEVVRGPSSMLYGSNAMGGSVNIITKHATQQGFNGSARLMWGSYGTQKYGVNLGYSNSKLNAFVSATYESTDGHRKNSRTWLASQFGQLRYKFSDHWNAGANITMTETKPHNPGSIDDPLIDMWTRVVRGTASVYVNNNYDVSSGQVQFYTNWGNHEVNDGYSAIPGGPTNGGKPRNYIFHSKDFNTGLNVYQNIHPWAANTTSVGIDFQHWGGKTWNIKNNGENEPGVNKHVNEIAGYLMMQQGFIDEKLSVNAGLRLQHSSQFGNVLVPQAGFIARLFAGNTFKFSWGKGFRSPNLRELYMYPPHNPDLKPEYLWNYEIEWRQLLLDGRLDAGLSLFYIDGKDMIQTVKEKNPYTGGQMMNKNIGDFRNKGFEIDAAYHINDQWSVNANYGYIWSSDNVLYTPKNKLFGEVSYHPGNWQFSLESSSVWSMRTGGPETESYSLLNGRVAYKWNFSGRYSATFFCKVDNITATKYETIYGFPMPRATAMAGIDLKF</sequence>
<keyword evidence="2" id="KW-1185">Reference proteome</keyword>
<proteinExistence type="predicted"/>
<evidence type="ECO:0000313" key="2">
    <source>
        <dbReference type="Proteomes" id="UP000306319"/>
    </source>
</evidence>
<dbReference type="EMBL" id="SRYB01000044">
    <property type="protein sequence ID" value="TGY76144.1"/>
    <property type="molecule type" value="Genomic_DNA"/>
</dbReference>
<gene>
    <name evidence="1" type="ORF">E5331_18690</name>
</gene>
<accession>A0AC61RAH8</accession>
<name>A0AC61RAH8_9BACT</name>
<protein>
    <submittedName>
        <fullName evidence="1">TonB-dependent receptor</fullName>
    </submittedName>
</protein>
<keyword evidence="1" id="KW-0675">Receptor</keyword>
<comment type="caution">
    <text evidence="1">The sequence shown here is derived from an EMBL/GenBank/DDBJ whole genome shotgun (WGS) entry which is preliminary data.</text>
</comment>